<evidence type="ECO:0000313" key="5">
    <source>
        <dbReference type="EMBL" id="KIH82733.1"/>
    </source>
</evidence>
<evidence type="ECO:0000259" key="4">
    <source>
        <dbReference type="PROSITE" id="PS00498"/>
    </source>
</evidence>
<evidence type="ECO:0000313" key="6">
    <source>
        <dbReference type="Proteomes" id="UP000031535"/>
    </source>
</evidence>
<dbReference type="PANTHER" id="PTHR11474">
    <property type="entry name" value="TYROSINASE FAMILY MEMBER"/>
    <property type="match status" value="1"/>
</dbReference>
<keyword evidence="1" id="KW-0479">Metal-binding</keyword>
<dbReference type="Gene3D" id="1.10.1280.10">
    <property type="entry name" value="Di-copper center containing domain from catechol oxidase"/>
    <property type="match status" value="1"/>
</dbReference>
<protein>
    <submittedName>
        <fullName evidence="5">Tyrosinase</fullName>
    </submittedName>
</protein>
<name>A0A0C2EVM1_9PSED</name>
<evidence type="ECO:0000259" key="3">
    <source>
        <dbReference type="PROSITE" id="PS00497"/>
    </source>
</evidence>
<proteinExistence type="predicted"/>
<dbReference type="PROSITE" id="PS00497">
    <property type="entry name" value="TYROSINASE_1"/>
    <property type="match status" value="1"/>
</dbReference>
<comment type="caution">
    <text evidence="5">The sequence shown here is derived from an EMBL/GenBank/DDBJ whole genome shotgun (WGS) entry which is preliminary data.</text>
</comment>
<dbReference type="OrthoDB" id="2874181at2"/>
<dbReference type="InterPro" id="IPR050316">
    <property type="entry name" value="Tyrosinase/Hemocyanin"/>
</dbReference>
<dbReference type="AlphaFoldDB" id="A0A0C2EVM1"/>
<dbReference type="GO" id="GO:0016491">
    <property type="term" value="F:oxidoreductase activity"/>
    <property type="evidence" value="ECO:0007669"/>
    <property type="project" value="InterPro"/>
</dbReference>
<dbReference type="PRINTS" id="PR00092">
    <property type="entry name" value="TYROSINASE"/>
</dbReference>
<dbReference type="GO" id="GO:0046872">
    <property type="term" value="F:metal ion binding"/>
    <property type="evidence" value="ECO:0007669"/>
    <property type="project" value="UniProtKB-KW"/>
</dbReference>
<dbReference type="PROSITE" id="PS00498">
    <property type="entry name" value="TYROSINASE_2"/>
    <property type="match status" value="1"/>
</dbReference>
<dbReference type="PATRIC" id="fig|226910.6.peg.3502"/>
<dbReference type="RefSeq" id="WP_040069212.1">
    <property type="nucleotide sequence ID" value="NZ_JXDG01000045.1"/>
</dbReference>
<dbReference type="Pfam" id="PF00264">
    <property type="entry name" value="Tyrosinase"/>
    <property type="match status" value="1"/>
</dbReference>
<dbReference type="SUPFAM" id="SSF48056">
    <property type="entry name" value="Di-copper centre-containing domain"/>
    <property type="match status" value="1"/>
</dbReference>
<evidence type="ECO:0000256" key="1">
    <source>
        <dbReference type="ARBA" id="ARBA00022723"/>
    </source>
</evidence>
<sequence length="538" mass="59757">MSSAPRVRRSLSDIQHDYDHGKKDELEALIRAWKGIKDLPANDPNSFFAIGGLHGEPFRGQGKTDPNWWGGYCQHGTVLFPSWHRAYLWRLEEALRSIPKCENVTLPFWDECSDESRENGIPSALTQEYFVIDGQKIENPLRSFVFPQTITDELPVTPDNPIIYSKPEGYETVRYPLSGLVGTEADRKATEAHNAQFQDTAKNITYLNENVSTWLSGKIKIGGKWRGEVFSRFESCLDAPNYTLFSNTTSTGEKNKTAPAGTHYVPLEEPHNFMHLAVGGFDYPGAGDSSAIPGANGDMGENETAGLDPIFFFHHCFIDYVFWIWQRRQGTTDEFSIDPNDPGASYYKPYKIQPPAGAAGLDPNAILSLDTSLDPFVKADGKPFTTRDCINIEKQLGYVYGTGSLDAYAQPAKQLLFKADAAQPSGKTLRVSRINRAKIRGSFLISAYAKVDGKREYLGTRAILSRWHVEGCMNCQTHLEATATFKLPLNADDSAIDEGSIEVEIQTRDTVLKRPNAAGLLSAGKLDTADAPFKLETY</sequence>
<feature type="domain" description="Tyrosinase copper-binding" evidence="3">
    <location>
        <begin position="75"/>
        <end position="92"/>
    </location>
</feature>
<dbReference type="InterPro" id="IPR008922">
    <property type="entry name" value="Di-copper_centre_dom_sf"/>
</dbReference>
<accession>A0A0C2EVM1</accession>
<gene>
    <name evidence="5" type="ORF">UCMB321_3510</name>
</gene>
<reference evidence="5 6" key="1">
    <citation type="submission" date="2015-01" db="EMBL/GenBank/DDBJ databases">
        <title>Complete genome of Pseudomonas batumici UCM B-321 producer of the batumin antibiotic with strong antistaphilococcal and potential anticancer activity.</title>
        <authorList>
            <person name="Klochko V.V."/>
            <person name="Zelena L.B."/>
            <person name="Elena K.A."/>
            <person name="Reva O.N."/>
        </authorList>
    </citation>
    <scope>NUCLEOTIDE SEQUENCE [LARGE SCALE GENOMIC DNA]</scope>
    <source>
        <strain evidence="5 6">UCM B-321</strain>
    </source>
</reference>
<dbReference type="Proteomes" id="UP000031535">
    <property type="component" value="Unassembled WGS sequence"/>
</dbReference>
<keyword evidence="6" id="KW-1185">Reference proteome</keyword>
<dbReference type="EMBL" id="JXDG01000045">
    <property type="protein sequence ID" value="KIH82733.1"/>
    <property type="molecule type" value="Genomic_DNA"/>
</dbReference>
<keyword evidence="2" id="KW-0186">Copper</keyword>
<dbReference type="PANTHER" id="PTHR11474:SF76">
    <property type="entry name" value="SHKT DOMAIN-CONTAINING PROTEIN"/>
    <property type="match status" value="1"/>
</dbReference>
<organism evidence="5 6">
    <name type="scientific">Pseudomonas batumici</name>
    <dbReference type="NCBI Taxonomy" id="226910"/>
    <lineage>
        <taxon>Bacteria</taxon>
        <taxon>Pseudomonadati</taxon>
        <taxon>Pseudomonadota</taxon>
        <taxon>Gammaproteobacteria</taxon>
        <taxon>Pseudomonadales</taxon>
        <taxon>Pseudomonadaceae</taxon>
        <taxon>Pseudomonas</taxon>
    </lineage>
</organism>
<dbReference type="STRING" id="226910.UCMB321_3510"/>
<feature type="domain" description="Tyrosinase copper-binding" evidence="4">
    <location>
        <begin position="308"/>
        <end position="319"/>
    </location>
</feature>
<dbReference type="InterPro" id="IPR002227">
    <property type="entry name" value="Tyrosinase_Cu-bd"/>
</dbReference>
<evidence type="ECO:0000256" key="2">
    <source>
        <dbReference type="ARBA" id="ARBA00023008"/>
    </source>
</evidence>